<dbReference type="InterPro" id="IPR019139">
    <property type="entry name" value="LRRFIP1/2"/>
</dbReference>
<feature type="compositionally biased region" description="Polar residues" evidence="4">
    <location>
        <begin position="221"/>
        <end position="240"/>
    </location>
</feature>
<feature type="compositionally biased region" description="Basic and acidic residues" evidence="4">
    <location>
        <begin position="38"/>
        <end position="53"/>
    </location>
</feature>
<name>A0ABM1AZT4_LIMPO</name>
<dbReference type="PANTHER" id="PTHR19212:SF0">
    <property type="entry name" value="LD07988P"/>
    <property type="match status" value="1"/>
</dbReference>
<feature type="coiled-coil region" evidence="3">
    <location>
        <begin position="264"/>
        <end position="407"/>
    </location>
</feature>
<feature type="coiled-coil region" evidence="3">
    <location>
        <begin position="118"/>
        <end position="194"/>
    </location>
</feature>
<reference evidence="6" key="1">
    <citation type="submission" date="2025-08" db="UniProtKB">
        <authorList>
            <consortium name="RefSeq"/>
        </authorList>
    </citation>
    <scope>IDENTIFICATION</scope>
    <source>
        <tissue evidence="6">Muscle</tissue>
    </source>
</reference>
<evidence type="ECO:0000313" key="5">
    <source>
        <dbReference type="Proteomes" id="UP000694941"/>
    </source>
</evidence>
<gene>
    <name evidence="6" type="primary">LOC106457051</name>
</gene>
<organism evidence="5 6">
    <name type="scientific">Limulus polyphemus</name>
    <name type="common">Atlantic horseshoe crab</name>
    <dbReference type="NCBI Taxonomy" id="6850"/>
    <lineage>
        <taxon>Eukaryota</taxon>
        <taxon>Metazoa</taxon>
        <taxon>Ecdysozoa</taxon>
        <taxon>Arthropoda</taxon>
        <taxon>Chelicerata</taxon>
        <taxon>Merostomata</taxon>
        <taxon>Xiphosura</taxon>
        <taxon>Limulidae</taxon>
        <taxon>Limulus</taxon>
    </lineage>
</organism>
<protein>
    <submittedName>
        <fullName evidence="6">Leucine-rich repeat flightless-interacting protein 2-like isoform X1</fullName>
    </submittedName>
</protein>
<dbReference type="Gene3D" id="1.20.5.4090">
    <property type="match status" value="1"/>
</dbReference>
<dbReference type="RefSeq" id="XP_013771887.1">
    <property type="nucleotide sequence ID" value="XM_013916433.2"/>
</dbReference>
<evidence type="ECO:0000256" key="2">
    <source>
        <dbReference type="ARBA" id="ARBA00023054"/>
    </source>
</evidence>
<comment type="similarity">
    <text evidence="1">Belongs to the LRRFIP family.</text>
</comment>
<evidence type="ECO:0000313" key="6">
    <source>
        <dbReference type="RefSeq" id="XP_013771887.1"/>
    </source>
</evidence>
<keyword evidence="5" id="KW-1185">Reference proteome</keyword>
<evidence type="ECO:0000256" key="4">
    <source>
        <dbReference type="SAM" id="MobiDB-lite"/>
    </source>
</evidence>
<sequence>MATVGSGRKRVTEKLYFTEDQSLDHIAYEAEARLAARRQARAEAREIRMRELQKQQQEADQQSDKYYDLPSDPVRGRPGREGRSSSFISSTYSYTSSRRSSEDSTDAVDNSRELRHQLQDIEEKFKKAMVSNAQLDNEKSSLSYNVETLKDEIEELEENLAQIRKDYKEKSRAYDQLTRDSKEVKEEIVFLKESLRRRDDLIEQHGLILVGGEETVMNGDDNCSSSRSTPDSSAQKTENKSILVSQEVAHLLGNTGEGSLDLLLKQFAEERVELVDKIHRLKLDLEEEKQKTAKLEQLTLVHDPQSNGPETNLLEVQREVNKQVSDYKFKLKKAEQENSTLQSSVSRLESQVIRYKTEAENAEKLEDELKAEKRKLQREVREAQTRIEELETANAHLQKRMDKLKSTRNAITK</sequence>
<keyword evidence="2 3" id="KW-0175">Coiled coil</keyword>
<feature type="region of interest" description="Disordered" evidence="4">
    <location>
        <begin position="38"/>
        <end position="112"/>
    </location>
</feature>
<evidence type="ECO:0000256" key="3">
    <source>
        <dbReference type="SAM" id="Coils"/>
    </source>
</evidence>
<proteinExistence type="inferred from homology"/>
<dbReference type="Proteomes" id="UP000694941">
    <property type="component" value="Unplaced"/>
</dbReference>
<dbReference type="PANTHER" id="PTHR19212">
    <property type="entry name" value="LEUCINE RICH REPEAT IN FLII INTERACTING PROTEIN"/>
    <property type="match status" value="1"/>
</dbReference>
<evidence type="ECO:0000256" key="1">
    <source>
        <dbReference type="ARBA" id="ARBA00008275"/>
    </source>
</evidence>
<dbReference type="GeneID" id="106457051"/>
<feature type="region of interest" description="Disordered" evidence="4">
    <location>
        <begin position="215"/>
        <end position="240"/>
    </location>
</feature>
<feature type="compositionally biased region" description="Low complexity" evidence="4">
    <location>
        <begin position="84"/>
        <end position="98"/>
    </location>
</feature>
<accession>A0ABM1AZT4</accession>
<dbReference type="Pfam" id="PF09738">
    <property type="entry name" value="LRRFIP"/>
    <property type="match status" value="1"/>
</dbReference>
<feature type="compositionally biased region" description="Basic and acidic residues" evidence="4">
    <location>
        <begin position="74"/>
        <end position="83"/>
    </location>
</feature>